<evidence type="ECO:0000256" key="2">
    <source>
        <dbReference type="ARBA" id="ARBA00006722"/>
    </source>
</evidence>
<dbReference type="GO" id="GO:0005576">
    <property type="term" value="C:extracellular region"/>
    <property type="evidence" value="ECO:0007669"/>
    <property type="project" value="UniProtKB-SubCell"/>
</dbReference>
<evidence type="ECO:0000256" key="8">
    <source>
        <dbReference type="ARBA" id="ARBA00023157"/>
    </source>
</evidence>
<feature type="signal peptide" evidence="9">
    <location>
        <begin position="1"/>
        <end position="24"/>
    </location>
</feature>
<evidence type="ECO:0000256" key="4">
    <source>
        <dbReference type="ARBA" id="ARBA00022529"/>
    </source>
</evidence>
<comment type="subcellular location">
    <subcellularLocation>
        <location evidence="1 9">Secreted</location>
    </subcellularLocation>
</comment>
<keyword evidence="3 9" id="KW-0964">Secreted</keyword>
<evidence type="ECO:0000313" key="10">
    <source>
        <dbReference type="EMBL" id="TYJ20855.1"/>
    </source>
</evidence>
<proteinExistence type="inferred from homology"/>
<dbReference type="PANTHER" id="PTHR36788:SF2">
    <property type="entry name" value="DEFENSIN-LIKE PROTEIN 183"/>
    <property type="match status" value="1"/>
</dbReference>
<keyword evidence="5 9" id="KW-0295">Fungicide</keyword>
<organism evidence="10 11">
    <name type="scientific">Gossypium mustelinum</name>
    <name type="common">Cotton</name>
    <name type="synonym">Gossypium caicoense</name>
    <dbReference type="NCBI Taxonomy" id="34275"/>
    <lineage>
        <taxon>Eukaryota</taxon>
        <taxon>Viridiplantae</taxon>
        <taxon>Streptophyta</taxon>
        <taxon>Embryophyta</taxon>
        <taxon>Tracheophyta</taxon>
        <taxon>Spermatophyta</taxon>
        <taxon>Magnoliopsida</taxon>
        <taxon>eudicotyledons</taxon>
        <taxon>Gunneridae</taxon>
        <taxon>Pentapetalae</taxon>
        <taxon>rosids</taxon>
        <taxon>malvids</taxon>
        <taxon>Malvales</taxon>
        <taxon>Malvaceae</taxon>
        <taxon>Malvoideae</taxon>
        <taxon>Gossypium</taxon>
    </lineage>
</organism>
<evidence type="ECO:0000256" key="7">
    <source>
        <dbReference type="ARBA" id="ARBA00022821"/>
    </source>
</evidence>
<comment type="similarity">
    <text evidence="2 9">Belongs to the DEFL family.</text>
</comment>
<gene>
    <name evidence="10" type="ORF">E1A91_A08G025000v1</name>
</gene>
<evidence type="ECO:0000256" key="3">
    <source>
        <dbReference type="ARBA" id="ARBA00022525"/>
    </source>
</evidence>
<reference evidence="10 11" key="1">
    <citation type="submission" date="2019-07" db="EMBL/GenBank/DDBJ databases">
        <title>WGS assembly of Gossypium mustelinum.</title>
        <authorList>
            <person name="Chen Z.J."/>
            <person name="Sreedasyam A."/>
            <person name="Ando A."/>
            <person name="Song Q."/>
            <person name="De L."/>
            <person name="Hulse-Kemp A."/>
            <person name="Ding M."/>
            <person name="Ye W."/>
            <person name="Kirkbride R."/>
            <person name="Jenkins J."/>
            <person name="Plott C."/>
            <person name="Lovell J."/>
            <person name="Lin Y.-M."/>
            <person name="Vaughn R."/>
            <person name="Liu B."/>
            <person name="Li W."/>
            <person name="Simpson S."/>
            <person name="Scheffler B."/>
            <person name="Saski C."/>
            <person name="Grover C."/>
            <person name="Hu G."/>
            <person name="Conover J."/>
            <person name="Carlson J."/>
            <person name="Shu S."/>
            <person name="Boston L."/>
            <person name="Williams M."/>
            <person name="Peterson D."/>
            <person name="Mcgee K."/>
            <person name="Jones D."/>
            <person name="Wendel J."/>
            <person name="Stelly D."/>
            <person name="Grimwood J."/>
            <person name="Schmutz J."/>
        </authorList>
    </citation>
    <scope>NUCLEOTIDE SEQUENCE [LARGE SCALE GENOMIC DNA]</scope>
    <source>
        <strain evidence="10">1408120.09</strain>
    </source>
</reference>
<evidence type="ECO:0000256" key="5">
    <source>
        <dbReference type="ARBA" id="ARBA00022577"/>
    </source>
</evidence>
<keyword evidence="4 9" id="KW-0929">Antimicrobial</keyword>
<evidence type="ECO:0000256" key="1">
    <source>
        <dbReference type="ARBA" id="ARBA00004613"/>
    </source>
</evidence>
<dbReference type="GO" id="GO:0031640">
    <property type="term" value="P:killing of cells of another organism"/>
    <property type="evidence" value="ECO:0007669"/>
    <property type="project" value="UniProtKB-UniRule"/>
</dbReference>
<accession>A0A5D2Y3M5</accession>
<dbReference type="EMBL" id="CM017643">
    <property type="protein sequence ID" value="TYJ20855.1"/>
    <property type="molecule type" value="Genomic_DNA"/>
</dbReference>
<keyword evidence="11" id="KW-1185">Reference proteome</keyword>
<dbReference type="PANTHER" id="PTHR36788">
    <property type="entry name" value="DEFENSIN-LIKE PROTEIN 183"/>
    <property type="match status" value="1"/>
</dbReference>
<dbReference type="InterPro" id="IPR039641">
    <property type="entry name" value="LCR"/>
</dbReference>
<dbReference type="Proteomes" id="UP000323597">
    <property type="component" value="Chromosome A08"/>
</dbReference>
<keyword evidence="6 9" id="KW-0732">Signal</keyword>
<evidence type="ECO:0000256" key="9">
    <source>
        <dbReference type="RuleBase" id="RU367109"/>
    </source>
</evidence>
<evidence type="ECO:0000313" key="11">
    <source>
        <dbReference type="Proteomes" id="UP000323597"/>
    </source>
</evidence>
<feature type="chain" id="PRO_5027137257" description="Defensin-like protein" evidence="9">
    <location>
        <begin position="25"/>
        <end position="114"/>
    </location>
</feature>
<protein>
    <recommendedName>
        <fullName evidence="9">Defensin-like protein</fullName>
    </recommendedName>
</protein>
<sequence length="114" mass="12565">MIKFFFPLYIFAIFLLFTSGKINGAVCEEQLGKCDENCDFKCETSKNGKGICDENGICKCVCNVGIGPCSEHCSDDCCEQNCEFKYPGVQDGHGFCLDIAGIPASNQCLCYFYC</sequence>
<name>A0A5D2Y3M5_GOSMU</name>
<evidence type="ECO:0000256" key="6">
    <source>
        <dbReference type="ARBA" id="ARBA00022729"/>
    </source>
</evidence>
<dbReference type="AlphaFoldDB" id="A0A5D2Y3M5"/>
<keyword evidence="8" id="KW-1015">Disulfide bond</keyword>
<keyword evidence="7 9" id="KW-0611">Plant defense</keyword>
<dbReference type="GO" id="GO:0050832">
    <property type="term" value="P:defense response to fungus"/>
    <property type="evidence" value="ECO:0007669"/>
    <property type="project" value="UniProtKB-UniRule"/>
</dbReference>